<dbReference type="OrthoDB" id="97986at2759"/>
<dbReference type="Proteomes" id="UP000251314">
    <property type="component" value="Unassembled WGS sequence"/>
</dbReference>
<sequence length="86" mass="10070">MIMWTHNLCKELRLKRPNPTVLFKANQAAIVVLTEIKGNYKTNSVDLKNHKVRDFHKRGEFERFRQLLNVMQLPMVIEDGNTDGCD</sequence>
<reference evidence="1 2" key="1">
    <citation type="submission" date="2018-01" db="EMBL/GenBank/DDBJ databases">
        <title>Draft genome of the strawberry crown rot pathogen Phytophthora cactorum.</title>
        <authorList>
            <person name="Armitage A.D."/>
            <person name="Lysoe E."/>
            <person name="Nellist C.F."/>
            <person name="Harrison R.J."/>
            <person name="Brurberg M.B."/>
        </authorList>
    </citation>
    <scope>NUCLEOTIDE SEQUENCE [LARGE SCALE GENOMIC DNA]</scope>
    <source>
        <strain evidence="1 2">10300</strain>
    </source>
</reference>
<evidence type="ECO:0000313" key="1">
    <source>
        <dbReference type="EMBL" id="RAW26754.1"/>
    </source>
</evidence>
<evidence type="ECO:0000313" key="2">
    <source>
        <dbReference type="Proteomes" id="UP000251314"/>
    </source>
</evidence>
<protein>
    <submittedName>
        <fullName evidence="1">Uncharacterized protein</fullName>
    </submittedName>
</protein>
<dbReference type="EMBL" id="MJFZ01000620">
    <property type="protein sequence ID" value="RAW26754.1"/>
    <property type="molecule type" value="Genomic_DNA"/>
</dbReference>
<proteinExistence type="predicted"/>
<accession>A0A329RPZ9</accession>
<dbReference type="VEuPathDB" id="FungiDB:PC110_g16841"/>
<name>A0A329RPZ9_9STRA</name>
<gene>
    <name evidence="1" type="ORF">PC110_g16841</name>
</gene>
<comment type="caution">
    <text evidence="1">The sequence shown here is derived from an EMBL/GenBank/DDBJ whole genome shotgun (WGS) entry which is preliminary data.</text>
</comment>
<dbReference type="AlphaFoldDB" id="A0A329RPZ9"/>
<organism evidence="1 2">
    <name type="scientific">Phytophthora cactorum</name>
    <dbReference type="NCBI Taxonomy" id="29920"/>
    <lineage>
        <taxon>Eukaryota</taxon>
        <taxon>Sar</taxon>
        <taxon>Stramenopiles</taxon>
        <taxon>Oomycota</taxon>
        <taxon>Peronosporomycetes</taxon>
        <taxon>Peronosporales</taxon>
        <taxon>Peronosporaceae</taxon>
        <taxon>Phytophthora</taxon>
    </lineage>
</organism>
<keyword evidence="2" id="KW-1185">Reference proteome</keyword>